<dbReference type="AlphaFoldDB" id="A0A365XV61"/>
<organism evidence="4 5">
    <name type="scientific">Chitinophaga flava</name>
    <dbReference type="NCBI Taxonomy" id="2259036"/>
    <lineage>
        <taxon>Bacteria</taxon>
        <taxon>Pseudomonadati</taxon>
        <taxon>Bacteroidota</taxon>
        <taxon>Chitinophagia</taxon>
        <taxon>Chitinophagales</taxon>
        <taxon>Chitinophagaceae</taxon>
        <taxon>Chitinophaga</taxon>
    </lineage>
</organism>
<dbReference type="InterPro" id="IPR028081">
    <property type="entry name" value="Leu-bd"/>
</dbReference>
<evidence type="ECO:0000313" key="5">
    <source>
        <dbReference type="Proteomes" id="UP000253410"/>
    </source>
</evidence>
<dbReference type="Pfam" id="PF13458">
    <property type="entry name" value="Peripla_BP_6"/>
    <property type="match status" value="1"/>
</dbReference>
<evidence type="ECO:0000256" key="1">
    <source>
        <dbReference type="ARBA" id="ARBA00010062"/>
    </source>
</evidence>
<comment type="caution">
    <text evidence="4">The sequence shown here is derived from an EMBL/GenBank/DDBJ whole genome shotgun (WGS) entry which is preliminary data.</text>
</comment>
<accession>A0A365XV61</accession>
<feature type="domain" description="Leucine-binding protein" evidence="3">
    <location>
        <begin position="37"/>
        <end position="375"/>
    </location>
</feature>
<name>A0A365XV61_9BACT</name>
<keyword evidence="2" id="KW-0732">Signal</keyword>
<dbReference type="PANTHER" id="PTHR30483:SF6">
    <property type="entry name" value="PERIPLASMIC BINDING PROTEIN OF ABC TRANSPORTER FOR NATURAL AMINO ACIDS"/>
    <property type="match status" value="1"/>
</dbReference>
<proteinExistence type="inferred from homology"/>
<keyword evidence="5" id="KW-1185">Reference proteome</keyword>
<dbReference type="Gene3D" id="3.40.50.2300">
    <property type="match status" value="2"/>
</dbReference>
<evidence type="ECO:0000256" key="2">
    <source>
        <dbReference type="ARBA" id="ARBA00022729"/>
    </source>
</evidence>
<sequence length="414" mass="46069">MVVVASPKRICSLIPRLIISSRCTASFLTHSDFAAMKIGALLPRSTFHLLLQHDFLAGTEAYLQYRQTGAELVSGQIKYGTDANVVMLEAERLLLEQQVDILLVYADQDSLKQIADLAKALNKLVILVHNGAKYMHEWEPHPAVLSHTLNNTVHCRLTGEYAATKAASAAVCTSFYDGGYSHCHAMTQTYADKGGSVAYNFISQYKVSEFNSAPLQEFLRSNADVQTLLALFNGDLAHCFLQQLQHAGISPLRIFGSPMLLDETLPLTHGPLQLPFQLCGYVPWTPVIDSEANTLFKTQYLQHTGREANIPALHGWDTGIILEHILRTADTHHFKARNILEMMKEVTLDSPRGSLQMDTATHHMIGPSWLIQMNEQFEPQIIGSIDNTLHTWQEIVNTKLQGASSGWINTYLCA</sequence>
<evidence type="ECO:0000259" key="3">
    <source>
        <dbReference type="Pfam" id="PF13458"/>
    </source>
</evidence>
<gene>
    <name evidence="4" type="ORF">DF182_25890</name>
</gene>
<protein>
    <recommendedName>
        <fullName evidence="3">Leucine-binding protein domain-containing protein</fullName>
    </recommendedName>
</protein>
<dbReference type="OrthoDB" id="947273at2"/>
<dbReference type="EMBL" id="QFFJ01000002">
    <property type="protein sequence ID" value="RBL89911.1"/>
    <property type="molecule type" value="Genomic_DNA"/>
</dbReference>
<dbReference type="Proteomes" id="UP000253410">
    <property type="component" value="Unassembled WGS sequence"/>
</dbReference>
<dbReference type="PANTHER" id="PTHR30483">
    <property type="entry name" value="LEUCINE-SPECIFIC-BINDING PROTEIN"/>
    <property type="match status" value="1"/>
</dbReference>
<dbReference type="InterPro" id="IPR051010">
    <property type="entry name" value="BCAA_transport"/>
</dbReference>
<dbReference type="SUPFAM" id="SSF53822">
    <property type="entry name" value="Periplasmic binding protein-like I"/>
    <property type="match status" value="1"/>
</dbReference>
<comment type="similarity">
    <text evidence="1">Belongs to the leucine-binding protein family.</text>
</comment>
<evidence type="ECO:0000313" key="4">
    <source>
        <dbReference type="EMBL" id="RBL89911.1"/>
    </source>
</evidence>
<dbReference type="InterPro" id="IPR028082">
    <property type="entry name" value="Peripla_BP_I"/>
</dbReference>
<reference evidence="4 5" key="1">
    <citation type="submission" date="2018-05" db="EMBL/GenBank/DDBJ databases">
        <title>Chitinophaga sp. K3CV102501T nov., isolated from isolated from a monsoon evergreen broad-leaved forest soil.</title>
        <authorList>
            <person name="Lv Y."/>
        </authorList>
    </citation>
    <scope>NUCLEOTIDE SEQUENCE [LARGE SCALE GENOMIC DNA]</scope>
    <source>
        <strain evidence="4 5">GDMCC 1.1325</strain>
    </source>
</reference>